<sequence>MDPVQAFLQANALTPAPHAPGSRYYGVPTAQMTTPDGMTVVYLRRRFLPPSAAFSVLKTVAVASDDRLDTVAAQHLGDPLQWWRIADGNGAMLPEAVIADALEQPGAGVAITLPEGVAGVSDGE</sequence>
<name>A0A7Y9IPY8_9BURK</name>
<evidence type="ECO:0008006" key="3">
    <source>
        <dbReference type="Google" id="ProtNLM"/>
    </source>
</evidence>
<reference evidence="1 2" key="1">
    <citation type="submission" date="2020-07" db="EMBL/GenBank/DDBJ databases">
        <title>Genomic Encyclopedia of Type Strains, Phase IV (KMG-V): Genome sequencing to study the core and pangenomes of soil and plant-associated prokaryotes.</title>
        <authorList>
            <person name="Whitman W."/>
        </authorList>
    </citation>
    <scope>NUCLEOTIDE SEQUENCE [LARGE SCALE GENOMIC DNA]</scope>
    <source>
        <strain evidence="1 2">SAS40</strain>
    </source>
</reference>
<organism evidence="1 2">
    <name type="scientific">Pigmentiphaga litoralis</name>
    <dbReference type="NCBI Taxonomy" id="516702"/>
    <lineage>
        <taxon>Bacteria</taxon>
        <taxon>Pseudomonadati</taxon>
        <taxon>Pseudomonadota</taxon>
        <taxon>Betaproteobacteria</taxon>
        <taxon>Burkholderiales</taxon>
        <taxon>Alcaligenaceae</taxon>
        <taxon>Pigmentiphaga</taxon>
    </lineage>
</organism>
<accession>A0A7Y9IPY8</accession>
<evidence type="ECO:0000313" key="2">
    <source>
        <dbReference type="Proteomes" id="UP000542125"/>
    </source>
</evidence>
<dbReference type="EMBL" id="JACBYR010000001">
    <property type="protein sequence ID" value="NYE80915.1"/>
    <property type="molecule type" value="Genomic_DNA"/>
</dbReference>
<proteinExistence type="predicted"/>
<keyword evidence="2" id="KW-1185">Reference proteome</keyword>
<dbReference type="RefSeq" id="WP_218863082.1">
    <property type="nucleotide sequence ID" value="NZ_JACBYR010000001.1"/>
</dbReference>
<protein>
    <recommendedName>
        <fullName evidence="3">LysM domain-containing protein</fullName>
    </recommendedName>
</protein>
<comment type="caution">
    <text evidence="1">The sequence shown here is derived from an EMBL/GenBank/DDBJ whole genome shotgun (WGS) entry which is preliminary data.</text>
</comment>
<evidence type="ECO:0000313" key="1">
    <source>
        <dbReference type="EMBL" id="NYE80915.1"/>
    </source>
</evidence>
<gene>
    <name evidence="1" type="ORF">FHW18_000186</name>
</gene>
<dbReference type="Proteomes" id="UP000542125">
    <property type="component" value="Unassembled WGS sequence"/>
</dbReference>
<dbReference type="AlphaFoldDB" id="A0A7Y9IPY8"/>